<sequence>MVPNIKYYVVTVASIFLALGIGIFMGFMLDAQGLVSSQKDDIVNQLEAKFDELKQQSENTKQDMELIKAKNEQINAFLQDAYPLLVKDALAGRNIAIVGVNGDYNYSDVVEGLELAGAKVGSVTNIKGSISEDEDAIRAIYKEIVGVDFEGELYDMISSELVSTLSRGEKSQVIDRLVQEGYVAMSGSYEVAVDSIVLTGGSKVENEQSAKLSKSLVDKIKEMGKMAAGIERSDVQISQIEDYKSYRISSVDNVETALGKTSLVLVLRGISGNYGVKDTATGVYPELDSLMENQGGL</sequence>
<dbReference type="Proteomes" id="UP000180254">
    <property type="component" value="Unassembled WGS sequence"/>
</dbReference>
<keyword evidence="2" id="KW-1133">Transmembrane helix</keyword>
<dbReference type="RefSeq" id="WP_071061851.1">
    <property type="nucleotide sequence ID" value="NZ_MKIE01000002.1"/>
</dbReference>
<reference evidence="3 4" key="1">
    <citation type="submission" date="2016-09" db="EMBL/GenBank/DDBJ databases">
        <title>Genome sequence of Eubacterium angustum.</title>
        <authorList>
            <person name="Poehlein A."/>
            <person name="Daniel R."/>
        </authorList>
    </citation>
    <scope>NUCLEOTIDE SEQUENCE [LARGE SCALE GENOMIC DNA]</scope>
    <source>
        <strain evidence="3 4">DSM 1989</strain>
    </source>
</reference>
<organism evidence="3 4">
    <name type="scientific">Andreesenia angusta</name>
    <dbReference type="NCBI Taxonomy" id="39480"/>
    <lineage>
        <taxon>Bacteria</taxon>
        <taxon>Bacillati</taxon>
        <taxon>Bacillota</taxon>
        <taxon>Tissierellia</taxon>
        <taxon>Tissierellales</taxon>
        <taxon>Gottschalkiaceae</taxon>
        <taxon>Andreesenia</taxon>
    </lineage>
</organism>
<feature type="coiled-coil region" evidence="1">
    <location>
        <begin position="36"/>
        <end position="70"/>
    </location>
</feature>
<dbReference type="GO" id="GO:0016020">
    <property type="term" value="C:membrane"/>
    <property type="evidence" value="ECO:0007669"/>
    <property type="project" value="InterPro"/>
</dbReference>
<proteinExistence type="predicted"/>
<keyword evidence="2" id="KW-0812">Transmembrane</keyword>
<dbReference type="AlphaFoldDB" id="A0A1S1VAW6"/>
<dbReference type="STRING" id="39480.EUAN_07630"/>
<keyword evidence="4" id="KW-1185">Reference proteome</keyword>
<evidence type="ECO:0008006" key="5">
    <source>
        <dbReference type="Google" id="ProtNLM"/>
    </source>
</evidence>
<dbReference type="InterPro" id="IPR021522">
    <property type="entry name" value="MctB"/>
</dbReference>
<dbReference type="Pfam" id="PF11382">
    <property type="entry name" value="MctB"/>
    <property type="match status" value="1"/>
</dbReference>
<evidence type="ECO:0000256" key="1">
    <source>
        <dbReference type="SAM" id="Coils"/>
    </source>
</evidence>
<keyword evidence="2" id="KW-0472">Membrane</keyword>
<accession>A0A1S1VAW6</accession>
<feature type="transmembrane region" description="Helical" evidence="2">
    <location>
        <begin position="7"/>
        <end position="29"/>
    </location>
</feature>
<gene>
    <name evidence="3" type="ORF">EUAN_07630</name>
</gene>
<name>A0A1S1VAW6_9FIRM</name>
<dbReference type="EMBL" id="MKIE01000002">
    <property type="protein sequence ID" value="OHW62979.1"/>
    <property type="molecule type" value="Genomic_DNA"/>
</dbReference>
<dbReference type="OrthoDB" id="2382049at2"/>
<keyword evidence="1" id="KW-0175">Coiled coil</keyword>
<comment type="caution">
    <text evidence="3">The sequence shown here is derived from an EMBL/GenBank/DDBJ whole genome shotgun (WGS) entry which is preliminary data.</text>
</comment>
<dbReference type="GO" id="GO:0055070">
    <property type="term" value="P:copper ion homeostasis"/>
    <property type="evidence" value="ECO:0007669"/>
    <property type="project" value="InterPro"/>
</dbReference>
<evidence type="ECO:0000313" key="4">
    <source>
        <dbReference type="Proteomes" id="UP000180254"/>
    </source>
</evidence>
<protein>
    <recommendedName>
        <fullName evidence="5">Copper transporter MctB</fullName>
    </recommendedName>
</protein>
<evidence type="ECO:0000313" key="3">
    <source>
        <dbReference type="EMBL" id="OHW62979.1"/>
    </source>
</evidence>
<evidence type="ECO:0000256" key="2">
    <source>
        <dbReference type="SAM" id="Phobius"/>
    </source>
</evidence>